<organism evidence="3 4">
    <name type="scientific">Brooklawnia cerclae</name>
    <dbReference type="NCBI Taxonomy" id="349934"/>
    <lineage>
        <taxon>Bacteria</taxon>
        <taxon>Bacillati</taxon>
        <taxon>Actinomycetota</taxon>
        <taxon>Actinomycetes</taxon>
        <taxon>Propionibacteriales</taxon>
        <taxon>Propionibacteriaceae</taxon>
        <taxon>Brooklawnia</taxon>
    </lineage>
</organism>
<feature type="transmembrane region" description="Helical" evidence="1">
    <location>
        <begin position="20"/>
        <end position="51"/>
    </location>
</feature>
<keyword evidence="1" id="KW-0812">Transmembrane</keyword>
<comment type="caution">
    <text evidence="3">The sequence shown here is derived from an EMBL/GenBank/DDBJ whole genome shotgun (WGS) entry which is preliminary data.</text>
</comment>
<protein>
    <recommendedName>
        <fullName evidence="5">Beta-carotene hydroxylase</fullName>
    </recommendedName>
</protein>
<keyword evidence="1" id="KW-1133">Transmembrane helix</keyword>
<evidence type="ECO:0000313" key="2">
    <source>
        <dbReference type="EMBL" id="NIH58047.1"/>
    </source>
</evidence>
<keyword evidence="4" id="KW-1185">Reference proteome</keyword>
<dbReference type="RefSeq" id="WP_167168720.1">
    <property type="nucleotide sequence ID" value="NZ_BAAAOO010000007.1"/>
</dbReference>
<dbReference type="EMBL" id="JAAMOZ010000001">
    <property type="protein sequence ID" value="NIH58047.1"/>
    <property type="molecule type" value="Genomic_DNA"/>
</dbReference>
<reference evidence="3 4" key="1">
    <citation type="submission" date="2020-02" db="EMBL/GenBank/DDBJ databases">
        <title>Sequencing the genomes of 1000 actinobacteria strains.</title>
        <authorList>
            <person name="Klenk H.-P."/>
        </authorList>
    </citation>
    <scope>NUCLEOTIDE SEQUENCE [LARGE SCALE GENOMIC DNA]</scope>
    <source>
        <strain evidence="3 4">DSM 19609</strain>
    </source>
</reference>
<dbReference type="EMBL" id="JAAMOZ010000003">
    <property type="protein sequence ID" value="NIH58522.1"/>
    <property type="molecule type" value="Genomic_DNA"/>
</dbReference>
<sequence length="61" mass="6260">MTPPDPRPHRPAPIPVRGFLFLSALPILAATLGLHGLTVAACAALIIAVTLHGLAAGKERS</sequence>
<evidence type="ECO:0000256" key="1">
    <source>
        <dbReference type="SAM" id="Phobius"/>
    </source>
</evidence>
<evidence type="ECO:0000313" key="3">
    <source>
        <dbReference type="EMBL" id="NIH58522.1"/>
    </source>
</evidence>
<gene>
    <name evidence="2" type="ORF">FB473_002692</name>
    <name evidence="3" type="ORF">FB473_003217</name>
</gene>
<evidence type="ECO:0000313" key="4">
    <source>
        <dbReference type="Proteomes" id="UP000749311"/>
    </source>
</evidence>
<evidence type="ECO:0008006" key="5">
    <source>
        <dbReference type="Google" id="ProtNLM"/>
    </source>
</evidence>
<dbReference type="Proteomes" id="UP000749311">
    <property type="component" value="Unassembled WGS sequence"/>
</dbReference>
<keyword evidence="1" id="KW-0472">Membrane</keyword>
<proteinExistence type="predicted"/>
<accession>A0ABX0SP36</accession>
<name>A0ABX0SP36_9ACTN</name>